<keyword evidence="6 8" id="KW-0496">Mitochondrion</keyword>
<dbReference type="InterPro" id="IPR008688">
    <property type="entry name" value="ATP_synth_Bsub_B/MI25"/>
</dbReference>
<dbReference type="EMBL" id="MW292567">
    <property type="protein sequence ID" value="QRM91058.1"/>
    <property type="molecule type" value="Genomic_DNA"/>
</dbReference>
<gene>
    <name evidence="8" type="primary">ymf39</name>
    <name evidence="8" type="ORF">Poly.lanc.mt_008</name>
</gene>
<sequence length="180" mass="21121">MLNFGVLCLTSLFLISQNILLLNEETLILICFVAFCWLSFSRISELVNTSFIDRSKKIEQSFIDSLSQVEKTLNINSDLQQKFKKLVLDFQILKDHFIILNKAISNKLVNYLVQNSQTTYLSKLVFTQRLEQQTTKLLALLLSKKLYRIALLRQFYAQKLKLSSFLCFYKISLREYLEII</sequence>
<dbReference type="GO" id="GO:0045259">
    <property type="term" value="C:proton-transporting ATP synthase complex"/>
    <property type="evidence" value="ECO:0007669"/>
    <property type="project" value="UniProtKB-KW"/>
</dbReference>
<dbReference type="GO" id="GO:0015986">
    <property type="term" value="P:proton motive force-driven ATP synthesis"/>
    <property type="evidence" value="ECO:0007669"/>
    <property type="project" value="InterPro"/>
</dbReference>
<evidence type="ECO:0000256" key="2">
    <source>
        <dbReference type="ARBA" id="ARBA00022448"/>
    </source>
</evidence>
<geneLocation type="mitochondrion" evidence="8"/>
<evidence type="ECO:0000256" key="4">
    <source>
        <dbReference type="ARBA" id="ARBA00022781"/>
    </source>
</evidence>
<reference evidence="8" key="1">
    <citation type="submission" date="2020-11" db="EMBL/GenBank/DDBJ databases">
        <title>Complete mitochondrial genome of Polyopes lancifolius and comparison with related species in Halymeniales (Rhodophyta).</title>
        <authorList>
            <person name="Kim S.Y."/>
        </authorList>
    </citation>
    <scope>NUCLEOTIDE SEQUENCE</scope>
</reference>
<dbReference type="AlphaFoldDB" id="A0A891T4N2"/>
<accession>A0A891T4N2</accession>
<evidence type="ECO:0000313" key="8">
    <source>
        <dbReference type="EMBL" id="QRM91058.1"/>
    </source>
</evidence>
<dbReference type="GO" id="GO:0031966">
    <property type="term" value="C:mitochondrial membrane"/>
    <property type="evidence" value="ECO:0007669"/>
    <property type="project" value="UniProtKB-SubCell"/>
</dbReference>
<evidence type="ECO:0000256" key="3">
    <source>
        <dbReference type="ARBA" id="ARBA00022547"/>
    </source>
</evidence>
<comment type="subcellular location">
    <subcellularLocation>
        <location evidence="1">Mitochondrion membrane</location>
    </subcellularLocation>
</comment>
<keyword evidence="4" id="KW-0375">Hydrogen ion transport</keyword>
<protein>
    <submittedName>
        <fullName evidence="8">Ymf39</fullName>
    </submittedName>
</protein>
<dbReference type="Pfam" id="PF05405">
    <property type="entry name" value="Mt_ATP-synt_B"/>
    <property type="match status" value="1"/>
</dbReference>
<proteinExistence type="predicted"/>
<organism evidence="8">
    <name type="scientific">Polyopes lancifolius</name>
    <dbReference type="NCBI Taxonomy" id="194517"/>
    <lineage>
        <taxon>Eukaryota</taxon>
        <taxon>Rhodophyta</taxon>
        <taxon>Florideophyceae</taxon>
        <taxon>Rhodymeniophycidae</taxon>
        <taxon>Halymeniales</taxon>
        <taxon>Halymeniaceae</taxon>
        <taxon>Polyopes</taxon>
    </lineage>
</organism>
<keyword evidence="5" id="KW-0406">Ion transport</keyword>
<keyword evidence="2" id="KW-0813">Transport</keyword>
<evidence type="ECO:0000256" key="7">
    <source>
        <dbReference type="ARBA" id="ARBA00023136"/>
    </source>
</evidence>
<evidence type="ECO:0000256" key="1">
    <source>
        <dbReference type="ARBA" id="ARBA00004325"/>
    </source>
</evidence>
<keyword evidence="7" id="KW-0472">Membrane</keyword>
<dbReference type="RefSeq" id="YP_010164463.1">
    <property type="nucleotide sequence ID" value="NC_057487.1"/>
</dbReference>
<keyword evidence="3" id="KW-0138">CF(0)</keyword>
<dbReference type="GO" id="GO:0015078">
    <property type="term" value="F:proton transmembrane transporter activity"/>
    <property type="evidence" value="ECO:0007669"/>
    <property type="project" value="InterPro"/>
</dbReference>
<evidence type="ECO:0000256" key="6">
    <source>
        <dbReference type="ARBA" id="ARBA00023128"/>
    </source>
</evidence>
<dbReference type="GeneID" id="67268165"/>
<name>A0A891T4N2_9FLOR</name>
<evidence type="ECO:0000256" key="5">
    <source>
        <dbReference type="ARBA" id="ARBA00023065"/>
    </source>
</evidence>